<dbReference type="SUPFAM" id="SSF100934">
    <property type="entry name" value="Heat shock protein 70kD (HSP70), C-terminal subdomain"/>
    <property type="match status" value="1"/>
</dbReference>
<dbReference type="Gene3D" id="1.20.1270.10">
    <property type="match status" value="1"/>
</dbReference>
<dbReference type="InterPro" id="IPR029047">
    <property type="entry name" value="HSP70_peptide-bd_sf"/>
</dbReference>
<feature type="compositionally biased region" description="Basic and acidic residues" evidence="4">
    <location>
        <begin position="688"/>
        <end position="703"/>
    </location>
</feature>
<feature type="compositionally biased region" description="Low complexity" evidence="4">
    <location>
        <begin position="677"/>
        <end position="686"/>
    </location>
</feature>
<comment type="caution">
    <text evidence="5">The sequence shown here is derived from an EMBL/GenBank/DDBJ whole genome shotgun (WGS) entry which is preliminary data.</text>
</comment>
<dbReference type="Gene3D" id="3.90.640.10">
    <property type="entry name" value="Actin, Chain A, domain 4"/>
    <property type="match status" value="1"/>
</dbReference>
<keyword evidence="6" id="KW-1185">Reference proteome</keyword>
<evidence type="ECO:0000256" key="1">
    <source>
        <dbReference type="ARBA" id="ARBA00007381"/>
    </source>
</evidence>
<dbReference type="CDD" id="cd24094">
    <property type="entry name" value="ASKHA_NBD_HSP70_ScSse"/>
    <property type="match status" value="1"/>
</dbReference>
<dbReference type="InterPro" id="IPR029048">
    <property type="entry name" value="HSP70_C_sf"/>
</dbReference>
<dbReference type="RefSeq" id="XP_069201689.1">
    <property type="nucleotide sequence ID" value="XM_069341602.1"/>
</dbReference>
<accession>A0ABR3PGZ7</accession>
<dbReference type="PANTHER" id="PTHR45639:SF4">
    <property type="entry name" value="HSC70CB, ISOFORM G"/>
    <property type="match status" value="1"/>
</dbReference>
<dbReference type="Proteomes" id="UP001562354">
    <property type="component" value="Unassembled WGS sequence"/>
</dbReference>
<evidence type="ECO:0008006" key="7">
    <source>
        <dbReference type="Google" id="ProtNLM"/>
    </source>
</evidence>
<dbReference type="InterPro" id="IPR018181">
    <property type="entry name" value="Heat_shock_70_CS"/>
</dbReference>
<dbReference type="PANTHER" id="PTHR45639">
    <property type="entry name" value="HSC70CB, ISOFORM G-RELATED"/>
    <property type="match status" value="1"/>
</dbReference>
<sequence>MSVVGLDFGTQNAVIAVARNRGVDVITNEVSNRATPSLVGFGPKSRYLGENAKTQEVSNLKNTVASLSRLAGRSLKDPDVAIEQEYVSAPLVDINGQVGAEVSYMGKKEQFTATQLTAMFLQKTKATASAELKLPVNDMVISVPAWYTDTQRRSILDAAEIAGLKILRLINETTATALGYGITKLDLPAPEEKPRRVAFVDIGHSNYTCSIVEFKKGELKVVSTAYDRHFGGRNFDKAIVDHFAAEFKEKFKVDINSNLKARLRVSAACEKLKKVLSANAGAPINIESLMNDVDVRGFLKREELEELMKPLLARATVPLEQALAEAKLQKEDIDFIEVVGGGSRVPALKAAIQDFFGKQLNFTLNADEAIARGCAFACAILSPVFRVRDFSIHDIVNYPIEFTWEKSPDIPDEDTSLTVFNRGNIMPSTKILTFYRKEAFDLEAKYAKPELLPGKMSPWIGRFSVKGVTADSKDDFMICKLKARLNLHGILNVEQAYYVEDQEIEEPVPEEKKEGDMDTDSNEPPKTRKVKKQVRKGDLPLSSATASLEPSVVSQYAERENAMVMEDKLVADTEDKKNELEGYIYELRSKLDEQYAEFASDEEKSKIKEKLEASEDWLYDEGEDTTKAIYIAKIEEIRMAAGPIVQRYNDKQEEERQAVLAKVEAEQARKREEKEAAAASEAASKLKAQREKQAADAEMKDAPDAADEMD</sequence>
<feature type="region of interest" description="Disordered" evidence="4">
    <location>
        <begin position="504"/>
        <end position="541"/>
    </location>
</feature>
<dbReference type="EMBL" id="JBFMKM010000007">
    <property type="protein sequence ID" value="KAL1305416.1"/>
    <property type="molecule type" value="Genomic_DNA"/>
</dbReference>
<proteinExistence type="inferred from homology"/>
<dbReference type="Gene3D" id="2.60.34.10">
    <property type="entry name" value="Substrate Binding Domain Of DNAk, Chain A, domain 1"/>
    <property type="match status" value="1"/>
</dbReference>
<dbReference type="PRINTS" id="PR00301">
    <property type="entry name" value="HEATSHOCK70"/>
</dbReference>
<protein>
    <recommendedName>
        <fullName evidence="7">Heat shock protein Hsp88</fullName>
    </recommendedName>
</protein>
<feature type="region of interest" description="Disordered" evidence="4">
    <location>
        <begin position="671"/>
        <end position="710"/>
    </location>
</feature>
<gene>
    <name evidence="5" type="ORF">AAFC00_002302</name>
</gene>
<evidence type="ECO:0000256" key="3">
    <source>
        <dbReference type="ARBA" id="ARBA00022840"/>
    </source>
</evidence>
<dbReference type="InterPro" id="IPR013126">
    <property type="entry name" value="Hsp_70_fam"/>
</dbReference>
<dbReference type="PROSITE" id="PS01036">
    <property type="entry name" value="HSP70_3"/>
    <property type="match status" value="1"/>
</dbReference>
<dbReference type="Gene3D" id="3.30.420.40">
    <property type="match status" value="2"/>
</dbReference>
<keyword evidence="3" id="KW-0067">ATP-binding</keyword>
<evidence type="ECO:0000313" key="6">
    <source>
        <dbReference type="Proteomes" id="UP001562354"/>
    </source>
</evidence>
<name>A0ABR3PGZ7_9PEZI</name>
<dbReference type="Gene3D" id="3.30.30.30">
    <property type="match status" value="1"/>
</dbReference>
<dbReference type="GeneID" id="95976004"/>
<comment type="similarity">
    <text evidence="1">Belongs to the heat shock protein 70 family.</text>
</comment>
<evidence type="ECO:0000256" key="2">
    <source>
        <dbReference type="ARBA" id="ARBA00022741"/>
    </source>
</evidence>
<evidence type="ECO:0000256" key="4">
    <source>
        <dbReference type="SAM" id="MobiDB-lite"/>
    </source>
</evidence>
<dbReference type="SUPFAM" id="SSF100920">
    <property type="entry name" value="Heat shock protein 70kD (HSP70), peptide-binding domain"/>
    <property type="match status" value="1"/>
</dbReference>
<dbReference type="SUPFAM" id="SSF53067">
    <property type="entry name" value="Actin-like ATPase domain"/>
    <property type="match status" value="2"/>
</dbReference>
<reference evidence="5 6" key="1">
    <citation type="submission" date="2024-07" db="EMBL/GenBank/DDBJ databases">
        <title>Draft sequence of the Neodothiora populina.</title>
        <authorList>
            <person name="Drown D.D."/>
            <person name="Schuette U.S."/>
            <person name="Buechlein A.B."/>
            <person name="Rusch D.R."/>
            <person name="Winton L.W."/>
            <person name="Adams G.A."/>
        </authorList>
    </citation>
    <scope>NUCLEOTIDE SEQUENCE [LARGE SCALE GENOMIC DNA]</scope>
    <source>
        <strain evidence="5 6">CPC 39397</strain>
    </source>
</reference>
<organism evidence="5 6">
    <name type="scientific">Neodothiora populina</name>
    <dbReference type="NCBI Taxonomy" id="2781224"/>
    <lineage>
        <taxon>Eukaryota</taxon>
        <taxon>Fungi</taxon>
        <taxon>Dikarya</taxon>
        <taxon>Ascomycota</taxon>
        <taxon>Pezizomycotina</taxon>
        <taxon>Dothideomycetes</taxon>
        <taxon>Dothideomycetidae</taxon>
        <taxon>Dothideales</taxon>
        <taxon>Dothioraceae</taxon>
        <taxon>Neodothiora</taxon>
    </lineage>
</organism>
<evidence type="ECO:0000313" key="5">
    <source>
        <dbReference type="EMBL" id="KAL1305416.1"/>
    </source>
</evidence>
<keyword evidence="2" id="KW-0547">Nucleotide-binding</keyword>
<dbReference type="InterPro" id="IPR043129">
    <property type="entry name" value="ATPase_NBD"/>
</dbReference>
<dbReference type="Pfam" id="PF00012">
    <property type="entry name" value="HSP70"/>
    <property type="match status" value="1"/>
</dbReference>